<dbReference type="Gene3D" id="3.30.450.40">
    <property type="match status" value="1"/>
</dbReference>
<accession>A0A382ZNG6</accession>
<reference evidence="1" key="1">
    <citation type="submission" date="2018-05" db="EMBL/GenBank/DDBJ databases">
        <authorList>
            <person name="Lanie J.A."/>
            <person name="Ng W.-L."/>
            <person name="Kazmierczak K.M."/>
            <person name="Andrzejewski T.M."/>
            <person name="Davidsen T.M."/>
            <person name="Wayne K.J."/>
            <person name="Tettelin H."/>
            <person name="Glass J.I."/>
            <person name="Rusch D."/>
            <person name="Podicherti R."/>
            <person name="Tsui H.-C.T."/>
            <person name="Winkler M.E."/>
        </authorList>
    </citation>
    <scope>NUCLEOTIDE SEQUENCE</scope>
</reference>
<dbReference type="EMBL" id="UINC01185311">
    <property type="protein sequence ID" value="SVD96953.1"/>
    <property type="molecule type" value="Genomic_DNA"/>
</dbReference>
<dbReference type="AlphaFoldDB" id="A0A382ZNG6"/>
<dbReference type="InterPro" id="IPR029016">
    <property type="entry name" value="GAF-like_dom_sf"/>
</dbReference>
<feature type="non-terminal residue" evidence="1">
    <location>
        <position position="1"/>
    </location>
</feature>
<gene>
    <name evidence="1" type="ORF">METZ01_LOCUS449807</name>
</gene>
<dbReference type="Pfam" id="PF04340">
    <property type="entry name" value="DUF484"/>
    <property type="match status" value="1"/>
</dbReference>
<name>A0A382ZNG6_9ZZZZ</name>
<dbReference type="InterPro" id="IPR007435">
    <property type="entry name" value="DUF484"/>
</dbReference>
<protein>
    <recommendedName>
        <fullName evidence="2">GAF domain-containing protein</fullName>
    </recommendedName>
</protein>
<sequence length="207" mass="22540">ARHPDVIVEMSAPGRWSGNGIVDMQQFLIDRRGIEMDELRDAAQDVIETSRSNMSTQTRTHGAVLSLLAMRAWGDVLRVVTHDWPLLLDIDAVVFGFEPGEESVQHLMETDVRPLPPGFVDSVLSGDQEVRLYREINDDGTIFAAAAGLVNSAALARIHAGSNWPVGLLALGARDDAFHPGQGTELISFLCRVLEASVARTLETDAV</sequence>
<organism evidence="1">
    <name type="scientific">marine metagenome</name>
    <dbReference type="NCBI Taxonomy" id="408172"/>
    <lineage>
        <taxon>unclassified sequences</taxon>
        <taxon>metagenomes</taxon>
        <taxon>ecological metagenomes</taxon>
    </lineage>
</organism>
<evidence type="ECO:0008006" key="2">
    <source>
        <dbReference type="Google" id="ProtNLM"/>
    </source>
</evidence>
<proteinExistence type="predicted"/>
<evidence type="ECO:0000313" key="1">
    <source>
        <dbReference type="EMBL" id="SVD96953.1"/>
    </source>
</evidence>